<reference evidence="1 2" key="1">
    <citation type="submission" date="2019-04" db="EMBL/GenBank/DDBJ databases">
        <authorList>
            <person name="Van Vliet M D."/>
        </authorList>
    </citation>
    <scope>NUCLEOTIDE SEQUENCE [LARGE SCALE GENOMIC DNA]</scope>
    <source>
        <strain evidence="1 2">F21</strain>
    </source>
</reference>
<dbReference type="AlphaFoldDB" id="A0A6C2UDW5"/>
<evidence type="ECO:0008006" key="3">
    <source>
        <dbReference type="Google" id="ProtNLM"/>
    </source>
</evidence>
<accession>A0A6C2UDW5</accession>
<evidence type="ECO:0000313" key="1">
    <source>
        <dbReference type="EMBL" id="VGO18402.1"/>
    </source>
</evidence>
<dbReference type="Pfam" id="PF14345">
    <property type="entry name" value="GDYXXLXY"/>
    <property type="match status" value="1"/>
</dbReference>
<protein>
    <recommendedName>
        <fullName evidence="3">GDYXXLXY domain-containing protein</fullName>
    </recommendedName>
</protein>
<organism evidence="1 2">
    <name type="scientific">Pontiella sulfatireligans</name>
    <dbReference type="NCBI Taxonomy" id="2750658"/>
    <lineage>
        <taxon>Bacteria</taxon>
        <taxon>Pseudomonadati</taxon>
        <taxon>Kiritimatiellota</taxon>
        <taxon>Kiritimatiellia</taxon>
        <taxon>Kiritimatiellales</taxon>
        <taxon>Pontiellaceae</taxon>
        <taxon>Pontiella</taxon>
    </lineage>
</organism>
<keyword evidence="2" id="KW-1185">Reference proteome</keyword>
<dbReference type="RefSeq" id="WP_136059890.1">
    <property type="nucleotide sequence ID" value="NZ_CAAHFH010000001.1"/>
</dbReference>
<sequence length="194" mass="22125">MKKLPLIALGLLIAVQFAVPFKMIQGKENILRNGTEFKFKTRPIDPADPFQGRYVRLAYEDDYIPGNKKQDPDLAYKQPIYALLQTGEDGFAVFTGWSIEKPIGGHYLKTRSLGRKDTWNRETKKRTDKGLRIDLPFDRFYMDEAKAPRAEVLAREATRNTNCWASVRILAGKAVIEDVFAKGQSLRDLASKKE</sequence>
<dbReference type="EMBL" id="CAAHFH010000001">
    <property type="protein sequence ID" value="VGO18402.1"/>
    <property type="molecule type" value="Genomic_DNA"/>
</dbReference>
<evidence type="ECO:0000313" key="2">
    <source>
        <dbReference type="Proteomes" id="UP000346198"/>
    </source>
</evidence>
<name>A0A6C2UDW5_9BACT</name>
<proteinExistence type="predicted"/>
<gene>
    <name evidence="1" type="ORF">SCARR_00455</name>
</gene>
<dbReference type="InterPro" id="IPR025833">
    <property type="entry name" value="GDYXXLXY"/>
</dbReference>
<dbReference type="Proteomes" id="UP000346198">
    <property type="component" value="Unassembled WGS sequence"/>
</dbReference>